<dbReference type="InterPro" id="IPR050060">
    <property type="entry name" value="Phosphoglucosamine_mutase"/>
</dbReference>
<feature type="domain" description="Alpha-D-phosphohexomutase alpha/beta/alpha" evidence="10">
    <location>
        <begin position="3"/>
        <end position="138"/>
    </location>
</feature>
<name>A0ABT1ZS26_9BURK</name>
<keyword evidence="2 6" id="KW-0597">Phosphoprotein</keyword>
<dbReference type="InterPro" id="IPR006352">
    <property type="entry name" value="GlmM_bact"/>
</dbReference>
<dbReference type="Pfam" id="PF02878">
    <property type="entry name" value="PGM_PMM_I"/>
    <property type="match status" value="1"/>
</dbReference>
<dbReference type="PANTHER" id="PTHR42946">
    <property type="entry name" value="PHOSPHOHEXOSE MUTASE"/>
    <property type="match status" value="1"/>
</dbReference>
<evidence type="ECO:0000256" key="6">
    <source>
        <dbReference type="HAMAP-Rule" id="MF_01554"/>
    </source>
</evidence>
<comment type="PTM">
    <text evidence="6">Activated by phosphorylation.</text>
</comment>
<dbReference type="InterPro" id="IPR005843">
    <property type="entry name" value="A-D-PHexomutase_C"/>
</dbReference>
<feature type="active site" description="Phosphoserine intermediate" evidence="6">
    <location>
        <position position="105"/>
    </location>
</feature>
<dbReference type="InterPro" id="IPR036900">
    <property type="entry name" value="A-D-PHexomutase_C_sf"/>
</dbReference>
<accession>A0ABT1ZS26</accession>
<dbReference type="Pfam" id="PF02880">
    <property type="entry name" value="PGM_PMM_III"/>
    <property type="match status" value="1"/>
</dbReference>
<evidence type="ECO:0000259" key="11">
    <source>
        <dbReference type="Pfam" id="PF02879"/>
    </source>
</evidence>
<reference evidence="13 14" key="1">
    <citation type="submission" date="2022-08" db="EMBL/GenBank/DDBJ databases">
        <title>Reclassification of Massilia species as members of the genera Telluria, Duganella, Pseudoduganella, Mokoshia gen. nov. and Zemynaea gen. nov. using orthogonal and non-orthogonal genome-based approaches.</title>
        <authorList>
            <person name="Bowman J.P."/>
        </authorList>
    </citation>
    <scope>NUCLEOTIDE SEQUENCE [LARGE SCALE GENOMIC DNA]</scope>
    <source>
        <strain evidence="13 14">JCM 31316</strain>
    </source>
</reference>
<dbReference type="Proteomes" id="UP001204151">
    <property type="component" value="Unassembled WGS sequence"/>
</dbReference>
<organism evidence="13 14">
    <name type="scientific">Massilia pinisoli</name>
    <dbReference type="NCBI Taxonomy" id="1772194"/>
    <lineage>
        <taxon>Bacteria</taxon>
        <taxon>Pseudomonadati</taxon>
        <taxon>Pseudomonadota</taxon>
        <taxon>Betaproteobacteria</taxon>
        <taxon>Burkholderiales</taxon>
        <taxon>Oxalobacteraceae</taxon>
        <taxon>Telluria group</taxon>
        <taxon>Massilia</taxon>
    </lineage>
</organism>
<dbReference type="GO" id="GO:0008966">
    <property type="term" value="F:phosphoglucosamine mutase activity"/>
    <property type="evidence" value="ECO:0007669"/>
    <property type="project" value="UniProtKB-EC"/>
</dbReference>
<proteinExistence type="inferred from homology"/>
<evidence type="ECO:0000256" key="1">
    <source>
        <dbReference type="ARBA" id="ARBA00010231"/>
    </source>
</evidence>
<evidence type="ECO:0000256" key="7">
    <source>
        <dbReference type="RuleBase" id="RU004326"/>
    </source>
</evidence>
<feature type="modified residue" description="Phosphoserine" evidence="6">
    <location>
        <position position="105"/>
    </location>
</feature>
<feature type="binding site" description="via phosphate group" evidence="6">
    <location>
        <position position="105"/>
    </location>
    <ligand>
        <name>Mg(2+)</name>
        <dbReference type="ChEBI" id="CHEBI:18420"/>
    </ligand>
</feature>
<evidence type="ECO:0000259" key="9">
    <source>
        <dbReference type="Pfam" id="PF00408"/>
    </source>
</evidence>
<evidence type="ECO:0000313" key="14">
    <source>
        <dbReference type="Proteomes" id="UP001204151"/>
    </source>
</evidence>
<dbReference type="SUPFAM" id="SSF53738">
    <property type="entry name" value="Phosphoglucomutase, first 3 domains"/>
    <property type="match status" value="3"/>
</dbReference>
<dbReference type="Pfam" id="PF02879">
    <property type="entry name" value="PGM_PMM_II"/>
    <property type="match status" value="1"/>
</dbReference>
<comment type="caution">
    <text evidence="13">The sequence shown here is derived from an EMBL/GenBank/DDBJ whole genome shotgun (WGS) entry which is preliminary data.</text>
</comment>
<feature type="binding site" evidence="6">
    <location>
        <position position="244"/>
    </location>
    <ligand>
        <name>Mg(2+)</name>
        <dbReference type="ChEBI" id="CHEBI:18420"/>
    </ligand>
</feature>
<dbReference type="Pfam" id="PF00408">
    <property type="entry name" value="PGM_PMM_IV"/>
    <property type="match status" value="1"/>
</dbReference>
<dbReference type="InterPro" id="IPR005841">
    <property type="entry name" value="Alpha-D-phosphohexomutase_SF"/>
</dbReference>
<dbReference type="Gene3D" id="3.30.310.50">
    <property type="entry name" value="Alpha-D-phosphohexomutase, C-terminal domain"/>
    <property type="match status" value="1"/>
</dbReference>
<keyword evidence="14" id="KW-1185">Reference proteome</keyword>
<evidence type="ECO:0000256" key="2">
    <source>
        <dbReference type="ARBA" id="ARBA00022553"/>
    </source>
</evidence>
<keyword evidence="3 6" id="KW-0479">Metal-binding</keyword>
<dbReference type="PANTHER" id="PTHR42946:SF1">
    <property type="entry name" value="PHOSPHOGLUCOMUTASE (ALPHA-D-GLUCOSE-1,6-BISPHOSPHATE-DEPENDENT)"/>
    <property type="match status" value="1"/>
</dbReference>
<protein>
    <recommendedName>
        <fullName evidence="6 8">Phosphoglucosamine mutase</fullName>
        <ecNumber evidence="6 8">5.4.2.10</ecNumber>
    </recommendedName>
</protein>
<feature type="domain" description="Alpha-D-phosphohexomutase alpha/beta/alpha" evidence="12">
    <location>
        <begin position="261"/>
        <end position="367"/>
    </location>
</feature>
<dbReference type="PROSITE" id="PS00710">
    <property type="entry name" value="PGM_PMM"/>
    <property type="match status" value="1"/>
</dbReference>
<evidence type="ECO:0000256" key="3">
    <source>
        <dbReference type="ARBA" id="ARBA00022723"/>
    </source>
</evidence>
<feature type="domain" description="Alpha-D-phosphohexomutase C-terminal" evidence="9">
    <location>
        <begin position="375"/>
        <end position="441"/>
    </location>
</feature>
<comment type="catalytic activity">
    <reaction evidence="6 8">
        <text>alpha-D-glucosamine 1-phosphate = D-glucosamine 6-phosphate</text>
        <dbReference type="Rhea" id="RHEA:23424"/>
        <dbReference type="ChEBI" id="CHEBI:58516"/>
        <dbReference type="ChEBI" id="CHEBI:58725"/>
        <dbReference type="EC" id="5.4.2.10"/>
    </reaction>
</comment>
<feature type="binding site" evidence="6">
    <location>
        <position position="248"/>
    </location>
    <ligand>
        <name>Mg(2+)</name>
        <dbReference type="ChEBI" id="CHEBI:18420"/>
    </ligand>
</feature>
<dbReference type="PRINTS" id="PR00509">
    <property type="entry name" value="PGMPMM"/>
</dbReference>
<evidence type="ECO:0000259" key="10">
    <source>
        <dbReference type="Pfam" id="PF02878"/>
    </source>
</evidence>
<comment type="function">
    <text evidence="6 8">Catalyzes the conversion of glucosamine-6-phosphate to glucosamine-1-phosphate.</text>
</comment>
<dbReference type="EMBL" id="JANUGW010000009">
    <property type="protein sequence ID" value="MCS0582735.1"/>
    <property type="molecule type" value="Genomic_DNA"/>
</dbReference>
<dbReference type="InterPro" id="IPR016055">
    <property type="entry name" value="A-D-PHexomutase_a/b/a-I/II/III"/>
</dbReference>
<dbReference type="HAMAP" id="MF_01554_B">
    <property type="entry name" value="GlmM_B"/>
    <property type="match status" value="1"/>
</dbReference>
<dbReference type="InterPro" id="IPR016066">
    <property type="entry name" value="A-D-PHexomutase_CS"/>
</dbReference>
<evidence type="ECO:0000313" key="13">
    <source>
        <dbReference type="EMBL" id="MCS0582735.1"/>
    </source>
</evidence>
<dbReference type="NCBIfam" id="TIGR01455">
    <property type="entry name" value="glmM"/>
    <property type="match status" value="1"/>
</dbReference>
<keyword evidence="4 6" id="KW-0460">Magnesium</keyword>
<dbReference type="CDD" id="cd05802">
    <property type="entry name" value="GlmM"/>
    <property type="match status" value="1"/>
</dbReference>
<comment type="cofactor">
    <cofactor evidence="6">
        <name>Mg(2+)</name>
        <dbReference type="ChEBI" id="CHEBI:18420"/>
    </cofactor>
    <text evidence="6">Binds 1 Mg(2+) ion per subunit.</text>
</comment>
<dbReference type="Gene3D" id="3.40.120.10">
    <property type="entry name" value="Alpha-D-Glucose-1,6-Bisphosphate, subunit A, domain 3"/>
    <property type="match status" value="3"/>
</dbReference>
<evidence type="ECO:0000256" key="8">
    <source>
        <dbReference type="RuleBase" id="RU004327"/>
    </source>
</evidence>
<evidence type="ECO:0000259" key="12">
    <source>
        <dbReference type="Pfam" id="PF02880"/>
    </source>
</evidence>
<dbReference type="InterPro" id="IPR005845">
    <property type="entry name" value="A-D-PHexomutase_a/b/a-II"/>
</dbReference>
<evidence type="ECO:0000256" key="4">
    <source>
        <dbReference type="ARBA" id="ARBA00022842"/>
    </source>
</evidence>
<gene>
    <name evidence="6 13" type="primary">glmM</name>
    <name evidence="13" type="ORF">NX784_14175</name>
</gene>
<feature type="binding site" evidence="6">
    <location>
        <position position="246"/>
    </location>
    <ligand>
        <name>Mg(2+)</name>
        <dbReference type="ChEBI" id="CHEBI:18420"/>
    </ligand>
</feature>
<dbReference type="EC" id="5.4.2.10" evidence="6 8"/>
<dbReference type="InterPro" id="IPR005846">
    <property type="entry name" value="A-D-PHexomutase_a/b/a-III"/>
</dbReference>
<sequence length="445" mass="47498">MARKYFGTDGIRGLVGKSPITPDFVMRLGYAAGKVLAKDNAKSGRPTVLIGKDTRISGYMLEAALEAGFSAAGVDVMLAGPMPTPAIAYLTRALRLQAGVVISASHNPFQDNGIKFFSEHGTKLPDAVELEIEDAIDQPMGCVSSEKLGRATRLRDAQGRYIEFCKSTFPNELDLRGLKIVVDCAHGAAYNIAPHVFHELGAEVIELGTKPDGFNINDGVGATAPKAMAAAVVEHKADLGIALDGDADRLIMCDAKGRLYNGDELLYVMVRARMATGPVEGAVGTLMTNMALEVAFKEMGIGFARAKVGDRYVLEMMQERGWLLGGEGSGHLLALDKHSTGDGIVSALQVLTALKRSGGGLADCCSDLTLYPQTLINVRVQPGTDWTKNAAVVAEKEHVERELGDNGRVLIRPSGTEPLVRVMVEAKSADLAETMAKRIAARFEV</sequence>
<dbReference type="NCBIfam" id="NF008139">
    <property type="entry name" value="PRK10887.1"/>
    <property type="match status" value="1"/>
</dbReference>
<keyword evidence="5 6" id="KW-0413">Isomerase</keyword>
<dbReference type="SUPFAM" id="SSF55957">
    <property type="entry name" value="Phosphoglucomutase, C-terminal domain"/>
    <property type="match status" value="1"/>
</dbReference>
<dbReference type="RefSeq" id="WP_258817324.1">
    <property type="nucleotide sequence ID" value="NZ_JANUGW010000009.1"/>
</dbReference>
<feature type="domain" description="Alpha-D-phosphohexomutase alpha/beta/alpha" evidence="11">
    <location>
        <begin position="160"/>
        <end position="257"/>
    </location>
</feature>
<evidence type="ECO:0000256" key="5">
    <source>
        <dbReference type="ARBA" id="ARBA00023235"/>
    </source>
</evidence>
<dbReference type="InterPro" id="IPR005844">
    <property type="entry name" value="A-D-PHexomutase_a/b/a-I"/>
</dbReference>
<comment type="similarity">
    <text evidence="1 6 7">Belongs to the phosphohexose mutase family.</text>
</comment>